<protein>
    <recommendedName>
        <fullName evidence="3">RNase III domain-containing protein</fullName>
    </recommendedName>
</protein>
<dbReference type="EMBL" id="KB446561">
    <property type="protein sequence ID" value="EME80097.1"/>
    <property type="molecule type" value="Genomic_DNA"/>
</dbReference>
<dbReference type="Gene3D" id="1.10.1520.10">
    <property type="entry name" value="Ribonuclease III domain"/>
    <property type="match status" value="1"/>
</dbReference>
<dbReference type="GO" id="GO:0004525">
    <property type="term" value="F:ribonuclease III activity"/>
    <property type="evidence" value="ECO:0007669"/>
    <property type="project" value="InterPro"/>
</dbReference>
<dbReference type="KEGG" id="pfj:MYCFIDRAFT_177076"/>
<dbReference type="HOGENOM" id="CLU_733890_0_0_1"/>
<dbReference type="GO" id="GO:0006396">
    <property type="term" value="P:RNA processing"/>
    <property type="evidence" value="ECO:0007669"/>
    <property type="project" value="InterPro"/>
</dbReference>
<evidence type="ECO:0008006" key="3">
    <source>
        <dbReference type="Google" id="ProtNLM"/>
    </source>
</evidence>
<dbReference type="AlphaFoldDB" id="M3ARN3"/>
<organism evidence="1 2">
    <name type="scientific">Pseudocercospora fijiensis (strain CIRAD86)</name>
    <name type="common">Black leaf streak disease fungus</name>
    <name type="synonym">Mycosphaerella fijiensis</name>
    <dbReference type="NCBI Taxonomy" id="383855"/>
    <lineage>
        <taxon>Eukaryota</taxon>
        <taxon>Fungi</taxon>
        <taxon>Dikarya</taxon>
        <taxon>Ascomycota</taxon>
        <taxon>Pezizomycotina</taxon>
        <taxon>Dothideomycetes</taxon>
        <taxon>Dothideomycetidae</taxon>
        <taxon>Mycosphaerellales</taxon>
        <taxon>Mycosphaerellaceae</taxon>
        <taxon>Pseudocercospora</taxon>
    </lineage>
</organism>
<accession>M3ARN3</accession>
<dbReference type="SUPFAM" id="SSF69065">
    <property type="entry name" value="RNase III domain-like"/>
    <property type="match status" value="1"/>
</dbReference>
<proteinExistence type="predicted"/>
<evidence type="ECO:0000313" key="1">
    <source>
        <dbReference type="EMBL" id="EME80097.1"/>
    </source>
</evidence>
<reference evidence="1 2" key="1">
    <citation type="journal article" date="2012" name="PLoS Pathog.">
        <title>Diverse lifestyles and strategies of plant pathogenesis encoded in the genomes of eighteen Dothideomycetes fungi.</title>
        <authorList>
            <person name="Ohm R.A."/>
            <person name="Feau N."/>
            <person name="Henrissat B."/>
            <person name="Schoch C.L."/>
            <person name="Horwitz B.A."/>
            <person name="Barry K.W."/>
            <person name="Condon B.J."/>
            <person name="Copeland A.C."/>
            <person name="Dhillon B."/>
            <person name="Glaser F."/>
            <person name="Hesse C.N."/>
            <person name="Kosti I."/>
            <person name="LaButti K."/>
            <person name="Lindquist E.A."/>
            <person name="Lucas S."/>
            <person name="Salamov A.A."/>
            <person name="Bradshaw R.E."/>
            <person name="Ciuffetti L."/>
            <person name="Hamelin R.C."/>
            <person name="Kema G.H.J."/>
            <person name="Lawrence C."/>
            <person name="Scott J.A."/>
            <person name="Spatafora J.W."/>
            <person name="Turgeon B.G."/>
            <person name="de Wit P.J.G.M."/>
            <person name="Zhong S."/>
            <person name="Goodwin S.B."/>
            <person name="Grigoriev I.V."/>
        </authorList>
    </citation>
    <scope>NUCLEOTIDE SEQUENCE [LARGE SCALE GENOMIC DNA]</scope>
    <source>
        <strain evidence="1 2">CIRAD86</strain>
    </source>
</reference>
<dbReference type="Proteomes" id="UP000016932">
    <property type="component" value="Unassembled WGS sequence"/>
</dbReference>
<sequence length="377" mass="41603">MKRRSRFYHGWKLELHGRHVETQRKRSAGVKKGKASYTGGGLDDRRILCLPLRMASAALMYLPRRIRASRPRRLMQDSSCTVVRREGVAIGALSSRKRDMRSVVNTDLELAKSAVCADARFLSLGAWLGVKPALILWHSGVIDSADIPISLRKHPKAFPQTPPLETESYSNFHARKATAEAITGYNFRDDEYLKAALRPGNAPLHGEPIYRCQSQLAIIGDSLLRLAYFTHNFPDTTEGKAAGNYHAHAWIGSLNGPFDSISSNSALAFTAWNNGLAKAMDTTIPQAGRAKYGEPNIKASKIAVATMLITDLSSFQAVFGAVFLDSDQDLGVTKQRTGVRRPDGNRSGLLILTIDWSRAKFLTAPRLQSEQLMEGQP</sequence>
<dbReference type="RefSeq" id="XP_007929149.1">
    <property type="nucleotide sequence ID" value="XM_007930958.1"/>
</dbReference>
<dbReference type="VEuPathDB" id="FungiDB:MYCFIDRAFT_177076"/>
<evidence type="ECO:0000313" key="2">
    <source>
        <dbReference type="Proteomes" id="UP000016932"/>
    </source>
</evidence>
<gene>
    <name evidence="1" type="ORF">MYCFIDRAFT_177076</name>
</gene>
<dbReference type="InterPro" id="IPR036389">
    <property type="entry name" value="RNase_III_sf"/>
</dbReference>
<dbReference type="GeneID" id="19333683"/>
<name>M3ARN3_PSEFD</name>
<dbReference type="OrthoDB" id="67027at2759"/>
<keyword evidence="2" id="KW-1185">Reference proteome</keyword>